<dbReference type="Gene3D" id="2.70.98.10">
    <property type="match status" value="1"/>
</dbReference>
<keyword evidence="6" id="KW-0378">Hydrolase</keyword>
<comment type="similarity">
    <text evidence="1">Belongs to the glycosyl hydrolase 57 family.</text>
</comment>
<dbReference type="Pfam" id="PF03065">
    <property type="entry name" value="Glyco_hydro_57"/>
    <property type="match status" value="1"/>
</dbReference>
<dbReference type="Pfam" id="PF09094">
    <property type="entry name" value="AmyA-A_glucT_m"/>
    <property type="match status" value="1"/>
</dbReference>
<feature type="domain" description="Alpha-amylase/4-alpha-glucanotransferase C-terminal" evidence="5">
    <location>
        <begin position="381"/>
        <end position="667"/>
    </location>
</feature>
<organism evidence="6">
    <name type="scientific">hydrothermal vent metagenome</name>
    <dbReference type="NCBI Taxonomy" id="652676"/>
    <lineage>
        <taxon>unclassified sequences</taxon>
        <taxon>metagenomes</taxon>
        <taxon>ecological metagenomes</taxon>
    </lineage>
</organism>
<keyword evidence="2" id="KW-0119">Carbohydrate metabolism</keyword>
<dbReference type="GO" id="GO:0005975">
    <property type="term" value="P:carbohydrate metabolic process"/>
    <property type="evidence" value="ECO:0007669"/>
    <property type="project" value="InterPro"/>
</dbReference>
<feature type="domain" description="Glycoside hydrolase family 57 N-terminal" evidence="3">
    <location>
        <begin position="3"/>
        <end position="243"/>
    </location>
</feature>
<dbReference type="SUPFAM" id="SSF74650">
    <property type="entry name" value="Galactose mutarotase-like"/>
    <property type="match status" value="1"/>
</dbReference>
<dbReference type="AlphaFoldDB" id="A0A3B1DE84"/>
<dbReference type="InterPro" id="IPR052046">
    <property type="entry name" value="GH57_Enzymes"/>
</dbReference>
<dbReference type="InterPro" id="IPR028995">
    <property type="entry name" value="Glyco_hydro_57/38_cen_sf"/>
</dbReference>
<dbReference type="SUPFAM" id="SSF88688">
    <property type="entry name" value="Families 57/38 glycoside transferase middle domain"/>
    <property type="match status" value="1"/>
</dbReference>
<sequence length="685" mass="79795">NVCYRPYFEVLKQFPELKTAAHFSGPLLEWLKQNQPDYLKMLRTMVQAGQLEILSGGFYEPLLSTLPEEDAIGQIRMMNQFIETEFGKKPRGLWLAERIWSPDIPRIIAKSGIQYTIVDDTHFYYSGLEEKQIQGYYITERLGHPLFVFPISKQLRYGIPFKMPEETLAALRRAKDELGFTGMTYADDGEKFGSWPETFQWVYNENWLKNFFTAIRDNQDWVETLTFSEYIDRHPPTGRVYLPMASYDEMMEWSLPTNAAYKFKWLKEELQSKDVAEERYKLFLRGGQWDNFLTKYEESNLLHKKMLHVSRKVQQLSLKDQQSSGALKELYQGQCNCAQWHGMFGGLYLNYLRHALYQHLLKAESIADEISGHEFSADTFDYNLDGKDEVLISNPKMNATMAPAYGGALLEIDYRPHSFNLSNVLKRREEIYHKTIMEAQHSENHGENQPQSIHDRVVFKEQDLHSKIFFDRFERYSFLDHFMGQDTSLETFKQCRYEEEGDFVDQPYETESSHRAEKNFTLSLKRTGRVTQQGNSHKVKIEKQFIFSTTDAGLHAHYTIKNESAVALNLWWGVEFNFTLLAGDAEDRYYICPGRSLDSNRLISEGALEDVDNFAMQDDWHKFQLALGFSPAVSLWRFPVETISQSEGGFERTYQGSCLLAHRRLTLQPGQSAEQNFTLKIFPSA</sequence>
<gene>
    <name evidence="6" type="ORF">MNBD_NITROSPINAE05-846</name>
</gene>
<evidence type="ECO:0000313" key="6">
    <source>
        <dbReference type="EMBL" id="VAX33200.1"/>
    </source>
</evidence>
<dbReference type="SUPFAM" id="SSF88713">
    <property type="entry name" value="Glycoside hydrolase/deacetylase"/>
    <property type="match status" value="1"/>
</dbReference>
<dbReference type="GO" id="GO:0030246">
    <property type="term" value="F:carbohydrate binding"/>
    <property type="evidence" value="ECO:0007669"/>
    <property type="project" value="InterPro"/>
</dbReference>
<feature type="non-terminal residue" evidence="6">
    <location>
        <position position="1"/>
    </location>
</feature>
<dbReference type="CDD" id="cd10793">
    <property type="entry name" value="GH57N_TLGT_like"/>
    <property type="match status" value="1"/>
</dbReference>
<feature type="domain" description="Alpha-amylase/4-alpha-glucanotransferase central" evidence="4">
    <location>
        <begin position="287"/>
        <end position="366"/>
    </location>
</feature>
<accession>A0A3B1DE84</accession>
<protein>
    <submittedName>
        <fullName evidence="6">Alpha-amylase</fullName>
        <ecNumber evidence="6">3.2.1.1</ecNumber>
    </submittedName>
</protein>
<reference evidence="6" key="1">
    <citation type="submission" date="2018-06" db="EMBL/GenBank/DDBJ databases">
        <authorList>
            <person name="Zhirakovskaya E."/>
        </authorList>
    </citation>
    <scope>NUCLEOTIDE SEQUENCE</scope>
</reference>
<dbReference type="EMBL" id="UOGG01000238">
    <property type="protein sequence ID" value="VAX33200.1"/>
    <property type="molecule type" value="Genomic_DNA"/>
</dbReference>
<keyword evidence="6" id="KW-0326">Glycosidase</keyword>
<dbReference type="InterPro" id="IPR014718">
    <property type="entry name" value="GH-type_carb-bd"/>
</dbReference>
<dbReference type="EC" id="3.2.1.1" evidence="6"/>
<dbReference type="InterPro" id="IPR011013">
    <property type="entry name" value="Gal_mutarotase_sf_dom"/>
</dbReference>
<dbReference type="PANTHER" id="PTHR36306:SF1">
    <property type="entry name" value="ALPHA-AMYLASE-RELATED"/>
    <property type="match status" value="1"/>
</dbReference>
<dbReference type="PANTHER" id="PTHR36306">
    <property type="entry name" value="ALPHA-AMYLASE-RELATED-RELATED"/>
    <property type="match status" value="1"/>
</dbReference>
<evidence type="ECO:0000259" key="5">
    <source>
        <dbReference type="Pfam" id="PF09095"/>
    </source>
</evidence>
<dbReference type="Gene3D" id="3.20.110.20">
    <property type="match status" value="1"/>
</dbReference>
<proteinExistence type="inferred from homology"/>
<dbReference type="Pfam" id="PF09095">
    <property type="entry name" value="AmyA-gluTrfs_C"/>
    <property type="match status" value="1"/>
</dbReference>
<dbReference type="InterPro" id="IPR004300">
    <property type="entry name" value="Glyco_hydro_57_N"/>
</dbReference>
<dbReference type="InterPro" id="IPR015178">
    <property type="entry name" value="A-amylase/a-glucTrfase_central"/>
</dbReference>
<evidence type="ECO:0000256" key="1">
    <source>
        <dbReference type="ARBA" id="ARBA00006821"/>
    </source>
</evidence>
<dbReference type="InterPro" id="IPR011330">
    <property type="entry name" value="Glyco_hydro/deAcase_b/a-brl"/>
</dbReference>
<evidence type="ECO:0000259" key="3">
    <source>
        <dbReference type="Pfam" id="PF03065"/>
    </source>
</evidence>
<name>A0A3B1DE84_9ZZZZ</name>
<dbReference type="InterPro" id="IPR015179">
    <property type="entry name" value="A-amylase/a-glucTrfase_C"/>
</dbReference>
<dbReference type="GO" id="GO:0004556">
    <property type="term" value="F:alpha-amylase activity"/>
    <property type="evidence" value="ECO:0007669"/>
    <property type="project" value="UniProtKB-EC"/>
</dbReference>
<evidence type="ECO:0000259" key="4">
    <source>
        <dbReference type="Pfam" id="PF09094"/>
    </source>
</evidence>
<evidence type="ECO:0000256" key="2">
    <source>
        <dbReference type="ARBA" id="ARBA00023277"/>
    </source>
</evidence>